<dbReference type="InterPro" id="IPR009057">
    <property type="entry name" value="Homeodomain-like_sf"/>
</dbReference>
<dbReference type="PANTHER" id="PTHR43280:SF2">
    <property type="entry name" value="HTH-TYPE TRANSCRIPTIONAL REGULATOR EXSA"/>
    <property type="match status" value="1"/>
</dbReference>
<keyword evidence="7" id="KW-1185">Reference proteome</keyword>
<keyword evidence="2" id="KW-0238">DNA-binding</keyword>
<dbReference type="PANTHER" id="PTHR43280">
    <property type="entry name" value="ARAC-FAMILY TRANSCRIPTIONAL REGULATOR"/>
    <property type="match status" value="1"/>
</dbReference>
<feature type="transmembrane region" description="Helical" evidence="4">
    <location>
        <begin position="316"/>
        <end position="335"/>
    </location>
</feature>
<name>A0A0L6JQA9_9FIRM</name>
<dbReference type="OrthoDB" id="1975037at2"/>
<dbReference type="InterPro" id="IPR020449">
    <property type="entry name" value="Tscrpt_reg_AraC-type_HTH"/>
</dbReference>
<dbReference type="GO" id="GO:0043565">
    <property type="term" value="F:sequence-specific DNA binding"/>
    <property type="evidence" value="ECO:0007669"/>
    <property type="project" value="InterPro"/>
</dbReference>
<comment type="caution">
    <text evidence="6">The sequence shown here is derived from an EMBL/GenBank/DDBJ whole genome shotgun (WGS) entry which is preliminary data.</text>
</comment>
<accession>A0A0L6JQA9</accession>
<dbReference type="InterPro" id="IPR018062">
    <property type="entry name" value="HTH_AraC-typ_CS"/>
</dbReference>
<dbReference type="RefSeq" id="WP_036939090.1">
    <property type="nucleotide sequence ID" value="NZ_JQKC01000008.1"/>
</dbReference>
<dbReference type="GO" id="GO:0003700">
    <property type="term" value="F:DNA-binding transcription factor activity"/>
    <property type="evidence" value="ECO:0007669"/>
    <property type="project" value="InterPro"/>
</dbReference>
<organism evidence="6 7">
    <name type="scientific">Pseudobacteroides cellulosolvens ATCC 35603 = DSM 2933</name>
    <dbReference type="NCBI Taxonomy" id="398512"/>
    <lineage>
        <taxon>Bacteria</taxon>
        <taxon>Bacillati</taxon>
        <taxon>Bacillota</taxon>
        <taxon>Clostridia</taxon>
        <taxon>Eubacteriales</taxon>
        <taxon>Oscillospiraceae</taxon>
        <taxon>Pseudobacteroides</taxon>
    </lineage>
</organism>
<dbReference type="InterPro" id="IPR018060">
    <property type="entry name" value="HTH_AraC"/>
</dbReference>
<reference evidence="7" key="1">
    <citation type="submission" date="2015-07" db="EMBL/GenBank/DDBJ databases">
        <title>Near-Complete Genome Sequence of the Cellulolytic Bacterium Bacteroides (Pseudobacteroides) cellulosolvens ATCC 35603.</title>
        <authorList>
            <person name="Dassa B."/>
            <person name="Utturkar S.M."/>
            <person name="Klingeman D.M."/>
            <person name="Hurt R.A."/>
            <person name="Keller M."/>
            <person name="Xu J."/>
            <person name="Reddy Y.H.K."/>
            <person name="Borovok I."/>
            <person name="Grinberg I.R."/>
            <person name="Lamed R."/>
            <person name="Zhivin O."/>
            <person name="Bayer E.A."/>
            <person name="Brown S.D."/>
        </authorList>
    </citation>
    <scope>NUCLEOTIDE SEQUENCE [LARGE SCALE GENOMIC DNA]</scope>
    <source>
        <strain evidence="7">DSM 2933</strain>
    </source>
</reference>
<keyword evidence="3" id="KW-0804">Transcription</keyword>
<keyword evidence="4" id="KW-0812">Transmembrane</keyword>
<dbReference type="SUPFAM" id="SSF46689">
    <property type="entry name" value="Homeodomain-like"/>
    <property type="match status" value="2"/>
</dbReference>
<proteinExistence type="predicted"/>
<dbReference type="STRING" id="398512.Bccel_3297"/>
<dbReference type="PROSITE" id="PS01124">
    <property type="entry name" value="HTH_ARAC_FAMILY_2"/>
    <property type="match status" value="1"/>
</dbReference>
<dbReference type="PRINTS" id="PR00032">
    <property type="entry name" value="HTHARAC"/>
</dbReference>
<sequence>MKNYTLIVKLFIALSLFIIIPVIIVATLSSYSIMNYSETEISNSGISKLKVSKSITELLANTVQKDALRISLDSNLTNYYDYTNFEANSKNKEELFIMYQIQSMLAGVVNTNDRYHSVYLYLDNSNYVITSEDVCLKDNFDDIEWVKSYKASKYSNEPISWLNPRLANQRRLNSSVNETNTGNVSTSSNYVLSYIYPLTPYTTNLSGAIVVNVYEDSLSKLINSNNLNSEGCISIINSKGLGVTDIDKTLVGSNISSKDYIKSVLTSNKQEGSIITKINNKKYLVTYLKSDIKDWIFVGTFSLDNLTNTFTSIRMLIIYISLILLVVGIFLSYFISRKLYNPVKKLVNDIKNRKGIDIIGNENEVALLSKAFDSLMKQEDQLFNTIEKNTRHLRENYLLGLLKGRSSEADEHQEMFHNQYFICAIISIDRFNEFVSNFSSDHQYYLKTAILNTSEDVISESIPCSGLVMEKDKIVLIMNPDTSDYTKTIFVLKQRFALLQKEVSKVIDSSVTFSVGNVYNSLTDVKTSYFDAQNLLKLRFMRGHGTIITNEDTYTGNSKYYYPFTFEKQILNYVDAGSKEALISSLSDFFTDIKENKKLAYDNVILIINQLLGSTIKYLLNLNISVSDIFGNDFNIYNQLTEIETLDDVSLWLAKIYLRIIEFCQKPKADNKEHITNIMNYIHKNYKKDIDINMLAEHVGLSYSHVRKIFNDETGENIVNYINNLRIEEAQRLLRQTDMNVNEIALSLGYNNNQSFNRFFKKYVGITPGEYRNIKVKAI</sequence>
<gene>
    <name evidence="6" type="ORF">Bccel_3297</name>
</gene>
<dbReference type="Proteomes" id="UP000036923">
    <property type="component" value="Unassembled WGS sequence"/>
</dbReference>
<evidence type="ECO:0000259" key="5">
    <source>
        <dbReference type="PROSITE" id="PS01124"/>
    </source>
</evidence>
<protein>
    <submittedName>
        <fullName evidence="6">Transcriptional regulator with only HTH domain, AraC family</fullName>
    </submittedName>
</protein>
<dbReference type="PATRIC" id="fig|398512.5.peg.3455"/>
<evidence type="ECO:0000256" key="1">
    <source>
        <dbReference type="ARBA" id="ARBA00023015"/>
    </source>
</evidence>
<keyword evidence="4" id="KW-1133">Transmembrane helix</keyword>
<keyword evidence="4" id="KW-0472">Membrane</keyword>
<evidence type="ECO:0000256" key="3">
    <source>
        <dbReference type="ARBA" id="ARBA00023163"/>
    </source>
</evidence>
<evidence type="ECO:0000313" key="7">
    <source>
        <dbReference type="Proteomes" id="UP000036923"/>
    </source>
</evidence>
<dbReference type="EMBL" id="LGTC01000001">
    <property type="protein sequence ID" value="KNY28026.1"/>
    <property type="molecule type" value="Genomic_DNA"/>
</dbReference>
<dbReference type="PROSITE" id="PS00041">
    <property type="entry name" value="HTH_ARAC_FAMILY_1"/>
    <property type="match status" value="1"/>
</dbReference>
<dbReference type="eggNOG" id="COG2207">
    <property type="taxonomic scope" value="Bacteria"/>
</dbReference>
<dbReference type="Pfam" id="PF12833">
    <property type="entry name" value="HTH_18"/>
    <property type="match status" value="1"/>
</dbReference>
<feature type="domain" description="HTH araC/xylS-type" evidence="5">
    <location>
        <begin position="676"/>
        <end position="774"/>
    </location>
</feature>
<evidence type="ECO:0000256" key="4">
    <source>
        <dbReference type="SAM" id="Phobius"/>
    </source>
</evidence>
<evidence type="ECO:0000256" key="2">
    <source>
        <dbReference type="ARBA" id="ARBA00023125"/>
    </source>
</evidence>
<dbReference type="AlphaFoldDB" id="A0A0L6JQA9"/>
<dbReference type="Gene3D" id="3.30.450.20">
    <property type="entry name" value="PAS domain"/>
    <property type="match status" value="1"/>
</dbReference>
<feature type="transmembrane region" description="Helical" evidence="4">
    <location>
        <begin position="6"/>
        <end position="28"/>
    </location>
</feature>
<keyword evidence="1" id="KW-0805">Transcription regulation</keyword>
<dbReference type="Gene3D" id="1.10.10.60">
    <property type="entry name" value="Homeodomain-like"/>
    <property type="match status" value="2"/>
</dbReference>
<dbReference type="SMART" id="SM00342">
    <property type="entry name" value="HTH_ARAC"/>
    <property type="match status" value="1"/>
</dbReference>
<evidence type="ECO:0000313" key="6">
    <source>
        <dbReference type="EMBL" id="KNY28026.1"/>
    </source>
</evidence>